<protein>
    <submittedName>
        <fullName evidence="2">Uncharacterized protein</fullName>
    </submittedName>
</protein>
<feature type="compositionally biased region" description="Pro residues" evidence="1">
    <location>
        <begin position="15"/>
        <end position="26"/>
    </location>
</feature>
<proteinExistence type="predicted"/>
<accession>A0ABP3ZU34</accession>
<feature type="region of interest" description="Disordered" evidence="1">
    <location>
        <begin position="1"/>
        <end position="26"/>
    </location>
</feature>
<sequence>MVRTVLPGALRLPTAGPPLSAPAPDAPINPLHEDYFAEKTSVTAMLEELRDMVPLTAEGAAGRFAVQEWTPGGKSRDGVETS</sequence>
<name>A0ABP3ZU34_9ACTN</name>
<comment type="caution">
    <text evidence="2">The sequence shown here is derived from an EMBL/GenBank/DDBJ whole genome shotgun (WGS) entry which is preliminary data.</text>
</comment>
<dbReference type="Proteomes" id="UP001501005">
    <property type="component" value="Unassembled WGS sequence"/>
</dbReference>
<evidence type="ECO:0000313" key="2">
    <source>
        <dbReference type="EMBL" id="GAA0927189.1"/>
    </source>
</evidence>
<organism evidence="2 3">
    <name type="scientific">Streptomyces thermoalcalitolerans</name>
    <dbReference type="NCBI Taxonomy" id="65605"/>
    <lineage>
        <taxon>Bacteria</taxon>
        <taxon>Bacillati</taxon>
        <taxon>Actinomycetota</taxon>
        <taxon>Actinomycetes</taxon>
        <taxon>Kitasatosporales</taxon>
        <taxon>Streptomycetaceae</taxon>
        <taxon>Streptomyces</taxon>
    </lineage>
</organism>
<evidence type="ECO:0000313" key="3">
    <source>
        <dbReference type="Proteomes" id="UP001501005"/>
    </source>
</evidence>
<evidence type="ECO:0000256" key="1">
    <source>
        <dbReference type="SAM" id="MobiDB-lite"/>
    </source>
</evidence>
<keyword evidence="3" id="KW-1185">Reference proteome</keyword>
<reference evidence="3" key="1">
    <citation type="journal article" date="2019" name="Int. J. Syst. Evol. Microbiol.">
        <title>The Global Catalogue of Microorganisms (GCM) 10K type strain sequencing project: providing services to taxonomists for standard genome sequencing and annotation.</title>
        <authorList>
            <consortium name="The Broad Institute Genomics Platform"/>
            <consortium name="The Broad Institute Genome Sequencing Center for Infectious Disease"/>
            <person name="Wu L."/>
            <person name="Ma J."/>
        </authorList>
    </citation>
    <scope>NUCLEOTIDE SEQUENCE [LARGE SCALE GENOMIC DNA]</scope>
    <source>
        <strain evidence="3">JCM 10673</strain>
    </source>
</reference>
<gene>
    <name evidence="2" type="ORF">GCM10009549_49100</name>
</gene>
<dbReference type="EMBL" id="BAAAHG010000055">
    <property type="protein sequence ID" value="GAA0927189.1"/>
    <property type="molecule type" value="Genomic_DNA"/>
</dbReference>